<dbReference type="Proteomes" id="UP001652581">
    <property type="component" value="Chromosome 12"/>
</dbReference>
<evidence type="ECO:0000256" key="3">
    <source>
        <dbReference type="SAM" id="MobiDB-lite"/>
    </source>
</evidence>
<evidence type="ECO:0000313" key="4">
    <source>
        <dbReference type="Proteomes" id="UP001652581"/>
    </source>
</evidence>
<dbReference type="PANTHER" id="PTHR14096:SF7">
    <property type="entry name" value="APOLIPOPROTEIN L6"/>
    <property type="match status" value="1"/>
</dbReference>
<feature type="coiled-coil region" evidence="2">
    <location>
        <begin position="244"/>
        <end position="286"/>
    </location>
</feature>
<dbReference type="InterPro" id="IPR008405">
    <property type="entry name" value="ApoL"/>
</dbReference>
<accession>A0ABM5E8Q0</accession>
<evidence type="ECO:0000256" key="2">
    <source>
        <dbReference type="SAM" id="Coils"/>
    </source>
</evidence>
<comment type="similarity">
    <text evidence="1">Belongs to the apolipoprotein L family.</text>
</comment>
<keyword evidence="4" id="KW-1185">Reference proteome</keyword>
<feature type="region of interest" description="Disordered" evidence="3">
    <location>
        <begin position="1"/>
        <end position="25"/>
    </location>
</feature>
<dbReference type="RefSeq" id="XP_072829530.1">
    <property type="nucleotide sequence ID" value="XM_072973429.1"/>
</dbReference>
<protein>
    <submittedName>
        <fullName evidence="5">Apolipoprotein L6-like isoform X1</fullName>
    </submittedName>
</protein>
<feature type="compositionally biased region" description="Polar residues" evidence="3">
    <location>
        <begin position="290"/>
        <end position="302"/>
    </location>
</feature>
<organism evidence="4 5">
    <name type="scientific">Vicugna pacos</name>
    <name type="common">Alpaca</name>
    <name type="synonym">Lama pacos</name>
    <dbReference type="NCBI Taxonomy" id="30538"/>
    <lineage>
        <taxon>Eukaryota</taxon>
        <taxon>Metazoa</taxon>
        <taxon>Chordata</taxon>
        <taxon>Craniata</taxon>
        <taxon>Vertebrata</taxon>
        <taxon>Euteleostomi</taxon>
        <taxon>Mammalia</taxon>
        <taxon>Eutheria</taxon>
        <taxon>Laurasiatheria</taxon>
        <taxon>Artiodactyla</taxon>
        <taxon>Tylopoda</taxon>
        <taxon>Camelidae</taxon>
        <taxon>Vicugna</taxon>
    </lineage>
</organism>
<sequence length="333" mass="35723">MDLVLQSLPDSQAGSRADIPPCEDGEQDLSAEDRMFLEGFPILKEELEVDIGKLRALADNADTTHRTSAKIRIVANSITVVSEAVSILGLALAPATAGGSLLLSAAGKALGTAGEVTNILNDALESFRNQEAQGKVSGLMPTCGQDVRKAGTDYVTDARKVVQICAGAIKDIQKDIRAFQTARAHPRLAAAAKHLLITGQVSAQKSRQVQRAFEGTMLVMKTNARLLGSVKAGFSLGMDLASLLNDWQRLKEGAKTELAEELRAQAWELERRLTELTQCYENLQQKKLLQEKTPMSSSSEGTMGTVPLPQARLEEAGCPVTGEDMKAVEPKGL</sequence>
<name>A0ABM5E8Q0_VICPA</name>
<gene>
    <name evidence="5" type="primary">LOC107033796</name>
</gene>
<reference evidence="5" key="1">
    <citation type="submission" date="2025-08" db="UniProtKB">
        <authorList>
            <consortium name="RefSeq"/>
        </authorList>
    </citation>
    <scope>IDENTIFICATION</scope>
</reference>
<evidence type="ECO:0000313" key="5">
    <source>
        <dbReference type="RefSeq" id="XP_072829530.1"/>
    </source>
</evidence>
<dbReference type="Pfam" id="PF05461">
    <property type="entry name" value="ApoL"/>
    <property type="match status" value="1"/>
</dbReference>
<feature type="region of interest" description="Disordered" evidence="3">
    <location>
        <begin position="290"/>
        <end position="311"/>
    </location>
</feature>
<proteinExistence type="inferred from homology"/>
<dbReference type="PANTHER" id="PTHR14096">
    <property type="entry name" value="APOLIPOPROTEIN L"/>
    <property type="match status" value="1"/>
</dbReference>
<dbReference type="GeneID" id="107033796"/>
<evidence type="ECO:0000256" key="1">
    <source>
        <dbReference type="ARBA" id="ARBA00010090"/>
    </source>
</evidence>
<keyword evidence="2" id="KW-0175">Coiled coil</keyword>